<proteinExistence type="predicted"/>
<name>A0A369WD13_9HYPH</name>
<dbReference type="PANTHER" id="PTHR41523">
    <property type="entry name" value="TWO-COMPONENT SYSTEM SENSOR PROTEIN"/>
    <property type="match status" value="1"/>
</dbReference>
<dbReference type="CDD" id="cd00156">
    <property type="entry name" value="REC"/>
    <property type="match status" value="1"/>
</dbReference>
<dbReference type="InterPro" id="IPR001789">
    <property type="entry name" value="Sig_transdc_resp-reg_receiver"/>
</dbReference>
<dbReference type="PROSITE" id="PS50110">
    <property type="entry name" value="RESPONSE_REGULATORY"/>
    <property type="match status" value="1"/>
</dbReference>
<evidence type="ECO:0000256" key="2">
    <source>
        <dbReference type="ARBA" id="ARBA00012438"/>
    </source>
</evidence>
<evidence type="ECO:0000313" key="12">
    <source>
        <dbReference type="Proteomes" id="UP000253759"/>
    </source>
</evidence>
<dbReference type="SUPFAM" id="SSF55874">
    <property type="entry name" value="ATPase domain of HSP90 chaperone/DNA topoisomerase II/histidine kinase"/>
    <property type="match status" value="1"/>
</dbReference>
<feature type="coiled-coil region" evidence="9">
    <location>
        <begin position="126"/>
        <end position="157"/>
    </location>
</feature>
<dbReference type="GO" id="GO:0004673">
    <property type="term" value="F:protein histidine kinase activity"/>
    <property type="evidence" value="ECO:0007669"/>
    <property type="project" value="UniProtKB-EC"/>
</dbReference>
<dbReference type="InterPro" id="IPR011006">
    <property type="entry name" value="CheY-like_superfamily"/>
</dbReference>
<feature type="modified residue" description="4-aspartylphosphate" evidence="8">
    <location>
        <position position="56"/>
    </location>
</feature>
<dbReference type="Proteomes" id="UP000253759">
    <property type="component" value="Unassembled WGS sequence"/>
</dbReference>
<dbReference type="InterPro" id="IPR003594">
    <property type="entry name" value="HATPase_dom"/>
</dbReference>
<evidence type="ECO:0000256" key="3">
    <source>
        <dbReference type="ARBA" id="ARBA00022553"/>
    </source>
</evidence>
<dbReference type="Gene3D" id="3.30.450.20">
    <property type="entry name" value="PAS domain"/>
    <property type="match status" value="1"/>
</dbReference>
<evidence type="ECO:0000256" key="9">
    <source>
        <dbReference type="SAM" id="Coils"/>
    </source>
</evidence>
<dbReference type="EMBL" id="QQNH01000003">
    <property type="protein sequence ID" value="RDE09991.1"/>
    <property type="molecule type" value="Genomic_DNA"/>
</dbReference>
<dbReference type="SMART" id="SM00448">
    <property type="entry name" value="REC"/>
    <property type="match status" value="1"/>
</dbReference>
<organism evidence="11 12">
    <name type="scientific">Pelagibacterium lacus</name>
    <dbReference type="NCBI Taxonomy" id="2282655"/>
    <lineage>
        <taxon>Bacteria</taxon>
        <taxon>Pseudomonadati</taxon>
        <taxon>Pseudomonadota</taxon>
        <taxon>Alphaproteobacteria</taxon>
        <taxon>Hyphomicrobiales</taxon>
        <taxon>Devosiaceae</taxon>
        <taxon>Pelagibacterium</taxon>
    </lineage>
</organism>
<keyword evidence="4" id="KW-0808">Transferase</keyword>
<evidence type="ECO:0000256" key="7">
    <source>
        <dbReference type="ARBA" id="ARBA00022840"/>
    </source>
</evidence>
<evidence type="ECO:0000256" key="8">
    <source>
        <dbReference type="PROSITE-ProRule" id="PRU00169"/>
    </source>
</evidence>
<evidence type="ECO:0000259" key="10">
    <source>
        <dbReference type="PROSITE" id="PS50110"/>
    </source>
</evidence>
<dbReference type="Gene3D" id="3.40.50.2300">
    <property type="match status" value="1"/>
</dbReference>
<dbReference type="Pfam" id="PF02518">
    <property type="entry name" value="HATPase_c"/>
    <property type="match status" value="1"/>
</dbReference>
<feature type="domain" description="Response regulatory" evidence="10">
    <location>
        <begin position="7"/>
        <end position="121"/>
    </location>
</feature>
<dbReference type="Pfam" id="PF00072">
    <property type="entry name" value="Response_reg"/>
    <property type="match status" value="1"/>
</dbReference>
<dbReference type="GO" id="GO:0000160">
    <property type="term" value="P:phosphorelay signal transduction system"/>
    <property type="evidence" value="ECO:0007669"/>
    <property type="project" value="InterPro"/>
</dbReference>
<dbReference type="OrthoDB" id="489241at2"/>
<evidence type="ECO:0000313" key="11">
    <source>
        <dbReference type="EMBL" id="RDE09991.1"/>
    </source>
</evidence>
<dbReference type="RefSeq" id="WP_114644758.1">
    <property type="nucleotide sequence ID" value="NZ_QQNH01000003.1"/>
</dbReference>
<evidence type="ECO:0000256" key="5">
    <source>
        <dbReference type="ARBA" id="ARBA00022741"/>
    </source>
</evidence>
<evidence type="ECO:0000256" key="1">
    <source>
        <dbReference type="ARBA" id="ARBA00000085"/>
    </source>
</evidence>
<dbReference type="PANTHER" id="PTHR41523:SF8">
    <property type="entry name" value="ETHYLENE RESPONSE SENSOR PROTEIN"/>
    <property type="match status" value="1"/>
</dbReference>
<protein>
    <recommendedName>
        <fullName evidence="2">histidine kinase</fullName>
        <ecNumber evidence="2">2.7.13.3</ecNumber>
    </recommendedName>
</protein>
<sequence>MPENPAKILYVDDDPALGRLVQKVLGRRGRDIVHVTDADAGYRRLEDGDIDVLVLDHYLGDRTGLAMLEQVSARPDAPPIVYVTGSTEASVAVAALKAGASDYVLKTVGEDFLELLNSAVEQAIQTSRLHKAREQAERELRAAKERAELALAEVNHRVANSLALVAALVRMQASAVSDPAAKDALAETQGRISAIAGIHKRLYTTDDVRFVEIDAYLSNLASDIQASMSLDGAVADIKLRAEPLRLPTDKAVSVGVIVNELVTNAAKYAYRDRTVGEIRVLASRTGPAQIEIIVEDDGIGWNGEGHIQGTGIGTRVIAATATGLGATLAYDTVARGTRARLQLDIEIH</sequence>
<keyword evidence="12" id="KW-1185">Reference proteome</keyword>
<evidence type="ECO:0000256" key="6">
    <source>
        <dbReference type="ARBA" id="ARBA00022777"/>
    </source>
</evidence>
<comment type="caution">
    <text evidence="11">The sequence shown here is derived from an EMBL/GenBank/DDBJ whole genome shotgun (WGS) entry which is preliminary data.</text>
</comment>
<accession>A0A369WD13</accession>
<dbReference type="InterPro" id="IPR011495">
    <property type="entry name" value="Sig_transdc_His_kin_sub2_dim/P"/>
</dbReference>
<dbReference type="Pfam" id="PF07568">
    <property type="entry name" value="HisKA_2"/>
    <property type="match status" value="1"/>
</dbReference>
<keyword evidence="7" id="KW-0067">ATP-binding</keyword>
<dbReference type="GO" id="GO:0005524">
    <property type="term" value="F:ATP binding"/>
    <property type="evidence" value="ECO:0007669"/>
    <property type="project" value="UniProtKB-KW"/>
</dbReference>
<dbReference type="EC" id="2.7.13.3" evidence="2"/>
<keyword evidence="6" id="KW-0418">Kinase</keyword>
<reference evidence="12" key="1">
    <citation type="submission" date="2018-07" db="EMBL/GenBank/DDBJ databases">
        <authorList>
            <person name="Liu B.-T."/>
            <person name="Du Z."/>
        </authorList>
    </citation>
    <scope>NUCLEOTIDE SEQUENCE [LARGE SCALE GENOMIC DNA]</scope>
    <source>
        <strain evidence="12">XYN52</strain>
    </source>
</reference>
<comment type="catalytic activity">
    <reaction evidence="1">
        <text>ATP + protein L-histidine = ADP + protein N-phospho-L-histidine.</text>
        <dbReference type="EC" id="2.7.13.3"/>
    </reaction>
</comment>
<dbReference type="SUPFAM" id="SSF52172">
    <property type="entry name" value="CheY-like"/>
    <property type="match status" value="1"/>
</dbReference>
<evidence type="ECO:0000256" key="4">
    <source>
        <dbReference type="ARBA" id="ARBA00022679"/>
    </source>
</evidence>
<dbReference type="SMART" id="SM00387">
    <property type="entry name" value="HATPase_c"/>
    <property type="match status" value="1"/>
</dbReference>
<dbReference type="InterPro" id="IPR036890">
    <property type="entry name" value="HATPase_C_sf"/>
</dbReference>
<dbReference type="Gene3D" id="3.30.565.10">
    <property type="entry name" value="Histidine kinase-like ATPase, C-terminal domain"/>
    <property type="match status" value="1"/>
</dbReference>
<keyword evidence="9" id="KW-0175">Coiled coil</keyword>
<keyword evidence="3 8" id="KW-0597">Phosphoprotein</keyword>
<gene>
    <name evidence="11" type="ORF">DVH29_03410</name>
</gene>
<dbReference type="AlphaFoldDB" id="A0A369WD13"/>
<keyword evidence="5" id="KW-0547">Nucleotide-binding</keyword>